<feature type="domain" description="Histidine kinase" evidence="12">
    <location>
        <begin position="406"/>
        <end position="571"/>
    </location>
</feature>
<dbReference type="EMBL" id="SODD01000002">
    <property type="protein sequence ID" value="TDW26091.1"/>
    <property type="molecule type" value="Genomic_DNA"/>
</dbReference>
<comment type="subcellular location">
    <subcellularLocation>
        <location evidence="2">Cell membrane</location>
        <topology evidence="2">Multi-pass membrane protein</topology>
    </subcellularLocation>
</comment>
<dbReference type="InterPro" id="IPR004358">
    <property type="entry name" value="Sig_transdc_His_kin-like_C"/>
</dbReference>
<dbReference type="InterPro" id="IPR050640">
    <property type="entry name" value="Bact_2-comp_sensor_kinase"/>
</dbReference>
<feature type="coiled-coil region" evidence="10">
    <location>
        <begin position="60"/>
        <end position="87"/>
    </location>
</feature>
<feature type="transmembrane region" description="Helical" evidence="11">
    <location>
        <begin position="282"/>
        <end position="305"/>
    </location>
</feature>
<dbReference type="SMART" id="SM00387">
    <property type="entry name" value="HATPase_c"/>
    <property type="match status" value="1"/>
</dbReference>
<dbReference type="GO" id="GO:0005886">
    <property type="term" value="C:plasma membrane"/>
    <property type="evidence" value="ECO:0007669"/>
    <property type="project" value="UniProtKB-SubCell"/>
</dbReference>
<dbReference type="Gene3D" id="3.30.565.10">
    <property type="entry name" value="Histidine kinase-like ATPase, C-terminal domain"/>
    <property type="match status" value="1"/>
</dbReference>
<keyword evidence="14" id="KW-1185">Reference proteome</keyword>
<keyword evidence="4" id="KW-1003">Cell membrane</keyword>
<reference evidence="13 14" key="1">
    <citation type="submission" date="2019-03" db="EMBL/GenBank/DDBJ databases">
        <title>Genomic Encyclopedia of Type Strains, Phase IV (KMG-IV): sequencing the most valuable type-strain genomes for metagenomic binning, comparative biology and taxonomic classification.</title>
        <authorList>
            <person name="Goeker M."/>
        </authorList>
    </citation>
    <scope>NUCLEOTIDE SEQUENCE [LARGE SCALE GENOMIC DNA]</scope>
    <source>
        <strain evidence="13 14">DSM 28867</strain>
    </source>
</reference>
<evidence type="ECO:0000259" key="12">
    <source>
        <dbReference type="PROSITE" id="PS50109"/>
    </source>
</evidence>
<dbReference type="InterPro" id="IPR033479">
    <property type="entry name" value="dCache_1"/>
</dbReference>
<evidence type="ECO:0000256" key="8">
    <source>
        <dbReference type="ARBA" id="ARBA00023012"/>
    </source>
</evidence>
<dbReference type="AlphaFoldDB" id="A0A4R8A882"/>
<keyword evidence="7 11" id="KW-1133">Transmembrane helix</keyword>
<dbReference type="Pfam" id="PF06580">
    <property type="entry name" value="His_kinase"/>
    <property type="match status" value="1"/>
</dbReference>
<dbReference type="Pfam" id="PF02518">
    <property type="entry name" value="HATPase_c"/>
    <property type="match status" value="1"/>
</dbReference>
<dbReference type="InterPro" id="IPR010559">
    <property type="entry name" value="Sig_transdc_His_kin_internal"/>
</dbReference>
<dbReference type="Pfam" id="PF02743">
    <property type="entry name" value="dCache_1"/>
    <property type="match status" value="1"/>
</dbReference>
<keyword evidence="10" id="KW-0175">Coiled coil</keyword>
<evidence type="ECO:0000313" key="13">
    <source>
        <dbReference type="EMBL" id="TDW26091.1"/>
    </source>
</evidence>
<dbReference type="PROSITE" id="PS50109">
    <property type="entry name" value="HIS_KIN"/>
    <property type="match status" value="1"/>
</dbReference>
<evidence type="ECO:0000313" key="14">
    <source>
        <dbReference type="Proteomes" id="UP000294743"/>
    </source>
</evidence>
<dbReference type="RefSeq" id="WP_134167704.1">
    <property type="nucleotide sequence ID" value="NZ_SODD01000002.1"/>
</dbReference>
<dbReference type="PANTHER" id="PTHR34220:SF7">
    <property type="entry name" value="SENSOR HISTIDINE KINASE YPDA"/>
    <property type="match status" value="1"/>
</dbReference>
<dbReference type="InterPro" id="IPR003594">
    <property type="entry name" value="HATPase_dom"/>
</dbReference>
<dbReference type="InterPro" id="IPR005467">
    <property type="entry name" value="His_kinase_dom"/>
</dbReference>
<protein>
    <recommendedName>
        <fullName evidence="3">histidine kinase</fullName>
        <ecNumber evidence="3">2.7.13.3</ecNumber>
    </recommendedName>
</protein>
<dbReference type="Gene3D" id="3.30.450.20">
    <property type="entry name" value="PAS domain"/>
    <property type="match status" value="1"/>
</dbReference>
<dbReference type="PRINTS" id="PR00344">
    <property type="entry name" value="BCTRLSENSOR"/>
</dbReference>
<evidence type="ECO:0000256" key="5">
    <source>
        <dbReference type="ARBA" id="ARBA00022692"/>
    </source>
</evidence>
<evidence type="ECO:0000256" key="9">
    <source>
        <dbReference type="ARBA" id="ARBA00023136"/>
    </source>
</evidence>
<dbReference type="InterPro" id="IPR036890">
    <property type="entry name" value="HATPase_C_sf"/>
</dbReference>
<keyword evidence="6 13" id="KW-0418">Kinase</keyword>
<dbReference type="SUPFAM" id="SSF55874">
    <property type="entry name" value="ATPase domain of HSP90 chaperone/DNA topoisomerase II/histidine kinase"/>
    <property type="match status" value="1"/>
</dbReference>
<dbReference type="Proteomes" id="UP000294743">
    <property type="component" value="Unassembled WGS sequence"/>
</dbReference>
<evidence type="ECO:0000256" key="4">
    <source>
        <dbReference type="ARBA" id="ARBA00022475"/>
    </source>
</evidence>
<keyword evidence="9 11" id="KW-0472">Membrane</keyword>
<dbReference type="GO" id="GO:0000155">
    <property type="term" value="F:phosphorelay sensor kinase activity"/>
    <property type="evidence" value="ECO:0007669"/>
    <property type="project" value="InterPro"/>
</dbReference>
<keyword evidence="5 11" id="KW-0812">Transmembrane</keyword>
<accession>A0A4R8A882</accession>
<evidence type="ECO:0000256" key="6">
    <source>
        <dbReference type="ARBA" id="ARBA00022777"/>
    </source>
</evidence>
<comment type="catalytic activity">
    <reaction evidence="1">
        <text>ATP + protein L-histidine = ADP + protein N-phospho-L-histidine.</text>
        <dbReference type="EC" id="2.7.13.3"/>
    </reaction>
</comment>
<feature type="transmembrane region" description="Helical" evidence="11">
    <location>
        <begin position="12"/>
        <end position="37"/>
    </location>
</feature>
<evidence type="ECO:0000256" key="10">
    <source>
        <dbReference type="SAM" id="Coils"/>
    </source>
</evidence>
<dbReference type="EC" id="2.7.13.3" evidence="3"/>
<evidence type="ECO:0000256" key="1">
    <source>
        <dbReference type="ARBA" id="ARBA00000085"/>
    </source>
</evidence>
<evidence type="ECO:0000256" key="3">
    <source>
        <dbReference type="ARBA" id="ARBA00012438"/>
    </source>
</evidence>
<dbReference type="OrthoDB" id="138378at2"/>
<dbReference type="Gene3D" id="6.10.340.10">
    <property type="match status" value="1"/>
</dbReference>
<dbReference type="PANTHER" id="PTHR34220">
    <property type="entry name" value="SENSOR HISTIDINE KINASE YPDA"/>
    <property type="match status" value="1"/>
</dbReference>
<evidence type="ECO:0000256" key="2">
    <source>
        <dbReference type="ARBA" id="ARBA00004651"/>
    </source>
</evidence>
<keyword evidence="6 13" id="KW-0808">Transferase</keyword>
<proteinExistence type="predicted"/>
<evidence type="ECO:0000256" key="7">
    <source>
        <dbReference type="ARBA" id="ARBA00022989"/>
    </source>
</evidence>
<organism evidence="13 14">
    <name type="scientific">Breznakia blatticola</name>
    <dbReference type="NCBI Taxonomy" id="1754012"/>
    <lineage>
        <taxon>Bacteria</taxon>
        <taxon>Bacillati</taxon>
        <taxon>Bacillota</taxon>
        <taxon>Erysipelotrichia</taxon>
        <taxon>Erysipelotrichales</taxon>
        <taxon>Erysipelotrichaceae</taxon>
        <taxon>Breznakia</taxon>
    </lineage>
</organism>
<comment type="caution">
    <text evidence="13">The sequence shown here is derived from an EMBL/GenBank/DDBJ whole genome shotgun (WGS) entry which is preliminary data.</text>
</comment>
<gene>
    <name evidence="13" type="ORF">EDD63_102112</name>
</gene>
<name>A0A4R8A882_9FIRM</name>
<sequence>MKWRRRKWQGITLQLIIAFVMIALSLSIIISLSVFFLNGHIENIEESALRNSQQVVLQAANSIDDLKAQMETRVKKVKNEVQHMQSVEEIQAYLNVFTDLEDDVEGVFLYDSTGSVLLYGNNGRNLKSNMVENLSFDDVLFLNNQHTISTMRPHVESIFENYYPWVVTMGVGVDTQVLDDAQYLVIDYKFSGISSYVDNIGIGQRGYCFVIDNNNNIVYHPKQRMINSGVVKENISTISKLKGKEEIVDGAIYVKKSIDNGQWSIVGVSYVNELIADQVKEFQVYVAAISCIFIIISILLSMFVATKVSKPIKRLVGAMNEFENNVDSYVYEPQGGVFEIKRLSFSFSKMVVIIRNLIKKAKDEEITLRKTEMKALESQINPHFLYNTLDSIQWMCEQGKMDEAVEMVGALAKLFRISINKGRQLIPIREEIEHAIHYLTIQKYRYRDQFTYDFDVDERALKYYTNKITIQPILENAIYHGIDRMIDEGHIQVNVRLVDQIIHMEIIDNGLGMTEEQIVSILSKDQHGKNGIGLKNVNDRIKIYFGDAYGVKVESELDEGTKVTITFPAVLGEEDDLFEN</sequence>
<evidence type="ECO:0000256" key="11">
    <source>
        <dbReference type="SAM" id="Phobius"/>
    </source>
</evidence>
<keyword evidence="8" id="KW-0902">Two-component regulatory system</keyword>